<proteinExistence type="predicted"/>
<dbReference type="RefSeq" id="WP_061505160.1">
    <property type="nucleotide sequence ID" value="NZ_BAPF01000006.1"/>
</dbReference>
<evidence type="ECO:0000313" key="1">
    <source>
        <dbReference type="EMBL" id="GBQ77291.1"/>
    </source>
</evidence>
<evidence type="ECO:0000313" key="2">
    <source>
        <dbReference type="Proteomes" id="UP001065047"/>
    </source>
</evidence>
<dbReference type="EMBL" id="BAPF01000006">
    <property type="protein sequence ID" value="GBQ77291.1"/>
    <property type="molecule type" value="Genomic_DNA"/>
</dbReference>
<gene>
    <name evidence="1" type="ORF">AA14337_0775</name>
</gene>
<name>A0ABQ0PPA5_9PROT</name>
<sequence length="515" mass="56774">MAIKWFDLKDAGAKLERQQAESGEFFVRLSLQDAVSPEKMHEAASLGWIPAQADKAGKEFSNFGKVSRLSELVSMVSVFLPEETILKGKTDVSKLRQGEEVKGFTDPAALVSNLTASRESVAQNIERLPEHVRERIIARVDAAQKLLGGEPDVAGALFQNDGIRLWKRLSDQYGVREATQAMAGVLAVAQYKGEDFRQVHDALLRAAETGSGLPEITGRAQYRAEAVLSHLDSLKEIHEAVAPGAWSESRFYQSFPKHFRANYRVWDGAAIDHTNDTDKPEIVGAKFYADPAFPTGWKKDMAFRVSSAIHNMANTLGVLPRDLLSPKGNRMIHLGNIPASEARGYARSSEYKMGGERVNVQAIKITPFDIGSFVHELGHGIDFNIRNGWGKDASPEVLRAILDGTGVRKEINAFLDVARSKNLFSDKYLAYLEMPEEMIARSFEASMQDHAEIENDPFNRAGGGVAMNFPAVSLMPTPATAAKFLETVKTSLRNTLDSRLDEELAAQHDSTELSI</sequence>
<dbReference type="GeneID" id="29556383"/>
<dbReference type="Proteomes" id="UP001065047">
    <property type="component" value="Unassembled WGS sequence"/>
</dbReference>
<comment type="caution">
    <text evidence="1">The sequence shown here is derived from an EMBL/GenBank/DDBJ whole genome shotgun (WGS) entry which is preliminary data.</text>
</comment>
<organism evidence="1 2">
    <name type="scientific">Acetobacter malorum DSM 14337</name>
    <dbReference type="NCBI Taxonomy" id="1307910"/>
    <lineage>
        <taxon>Bacteria</taxon>
        <taxon>Pseudomonadati</taxon>
        <taxon>Pseudomonadota</taxon>
        <taxon>Alphaproteobacteria</taxon>
        <taxon>Acetobacterales</taxon>
        <taxon>Acetobacteraceae</taxon>
        <taxon>Acetobacter</taxon>
    </lineage>
</organism>
<reference evidence="1" key="1">
    <citation type="submission" date="2013-04" db="EMBL/GenBank/DDBJ databases">
        <title>The genome sequencing project of 58 acetic acid bacteria.</title>
        <authorList>
            <person name="Okamoto-Kainuma A."/>
            <person name="Ishikawa M."/>
            <person name="Umino S."/>
            <person name="Koizumi Y."/>
            <person name="Shiwa Y."/>
            <person name="Yoshikawa H."/>
            <person name="Matsutani M."/>
            <person name="Matsushita K."/>
        </authorList>
    </citation>
    <scope>NUCLEOTIDE SEQUENCE</scope>
    <source>
        <strain evidence="1">DSM 14337</strain>
    </source>
</reference>
<accession>A0ABQ0PPA5</accession>
<keyword evidence="2" id="KW-1185">Reference proteome</keyword>
<protein>
    <recommendedName>
        <fullName evidence="3">Phage protein</fullName>
    </recommendedName>
</protein>
<evidence type="ECO:0008006" key="3">
    <source>
        <dbReference type="Google" id="ProtNLM"/>
    </source>
</evidence>